<protein>
    <recommendedName>
        <fullName evidence="4">Thioredoxin domain-containing protein</fullName>
    </recommendedName>
</protein>
<evidence type="ECO:0000256" key="1">
    <source>
        <dbReference type="SAM" id="Phobius"/>
    </source>
</evidence>
<organism evidence="2 3">
    <name type="scientific">candidate division WOR-3 bacterium</name>
    <dbReference type="NCBI Taxonomy" id="2052148"/>
    <lineage>
        <taxon>Bacteria</taxon>
        <taxon>Bacteria division WOR-3</taxon>
    </lineage>
</organism>
<dbReference type="Gene3D" id="3.40.30.10">
    <property type="entry name" value="Glutaredoxin"/>
    <property type="match status" value="1"/>
</dbReference>
<accession>A0A350H923</accession>
<keyword evidence="1" id="KW-1133">Transmembrane helix</keyword>
<name>A0A350H923_UNCW3</name>
<keyword evidence="1" id="KW-0472">Membrane</keyword>
<proteinExistence type="predicted"/>
<evidence type="ECO:0000313" key="3">
    <source>
        <dbReference type="Proteomes" id="UP000264062"/>
    </source>
</evidence>
<comment type="caution">
    <text evidence="2">The sequence shown here is derived from an EMBL/GenBank/DDBJ whole genome shotgun (WGS) entry which is preliminary data.</text>
</comment>
<evidence type="ECO:0008006" key="4">
    <source>
        <dbReference type="Google" id="ProtNLM"/>
    </source>
</evidence>
<evidence type="ECO:0000313" key="2">
    <source>
        <dbReference type="EMBL" id="HAV92039.1"/>
    </source>
</evidence>
<reference evidence="2 3" key="1">
    <citation type="journal article" date="2018" name="Nat. Biotechnol.">
        <title>A standardized bacterial taxonomy based on genome phylogeny substantially revises the tree of life.</title>
        <authorList>
            <person name="Parks D.H."/>
            <person name="Chuvochina M."/>
            <person name="Waite D.W."/>
            <person name="Rinke C."/>
            <person name="Skarshewski A."/>
            <person name="Chaumeil P.A."/>
            <person name="Hugenholtz P."/>
        </authorList>
    </citation>
    <scope>NUCLEOTIDE SEQUENCE [LARGE SCALE GENOMIC DNA]</scope>
    <source>
        <strain evidence="2">UBA9956</strain>
    </source>
</reference>
<dbReference type="InterPro" id="IPR036249">
    <property type="entry name" value="Thioredoxin-like_sf"/>
</dbReference>
<sequence length="165" mass="18615">MKINSKKLFKSIFFRGLRIVLIVVLFAGAVWGIYRYSSNKYGLDPTKLLKYAYGKGGVRPVDAGGIERIFKGDNKHFIAVGAEWCGPCIFSADKVISFKNKYKDTKFNYLDFDDSITCFALERHVGKIEAIPFYVVYLSKANIHLFIGSSDSNYAEIEKLLGGEK</sequence>
<dbReference type="EMBL" id="DMZY01000079">
    <property type="protein sequence ID" value="HAV92039.1"/>
    <property type="molecule type" value="Genomic_DNA"/>
</dbReference>
<dbReference type="SUPFAM" id="SSF52833">
    <property type="entry name" value="Thioredoxin-like"/>
    <property type="match status" value="1"/>
</dbReference>
<dbReference type="Proteomes" id="UP000264062">
    <property type="component" value="Unassembled WGS sequence"/>
</dbReference>
<dbReference type="AlphaFoldDB" id="A0A350H923"/>
<gene>
    <name evidence="2" type="ORF">DCW38_02530</name>
</gene>
<keyword evidence="1" id="KW-0812">Transmembrane</keyword>
<feature type="transmembrane region" description="Helical" evidence="1">
    <location>
        <begin position="12"/>
        <end position="34"/>
    </location>
</feature>